<comment type="subcellular location">
    <subcellularLocation>
        <location evidence="2">Chromosome</location>
    </subcellularLocation>
    <subcellularLocation>
        <location evidence="1 24">Nucleus</location>
    </subcellularLocation>
</comment>
<evidence type="ECO:0000256" key="2">
    <source>
        <dbReference type="ARBA" id="ARBA00004286"/>
    </source>
</evidence>
<feature type="region of interest" description="Disordered" evidence="25">
    <location>
        <begin position="1282"/>
        <end position="1338"/>
    </location>
</feature>
<dbReference type="InterPro" id="IPR051574">
    <property type="entry name" value="ZnF_E-box_Homeobox"/>
</dbReference>
<dbReference type="InterPro" id="IPR036236">
    <property type="entry name" value="Znf_C2H2_sf"/>
</dbReference>
<feature type="DNA-binding region" description="Homeobox" evidence="24">
    <location>
        <begin position="732"/>
        <end position="780"/>
    </location>
</feature>
<feature type="compositionally biased region" description="Low complexity" evidence="25">
    <location>
        <begin position="861"/>
        <end position="884"/>
    </location>
</feature>
<evidence type="ECO:0000256" key="6">
    <source>
        <dbReference type="ARBA" id="ARBA00022499"/>
    </source>
</evidence>
<dbReference type="GO" id="GO:0000978">
    <property type="term" value="F:RNA polymerase II cis-regulatory region sequence-specific DNA binding"/>
    <property type="evidence" value="ECO:0007669"/>
    <property type="project" value="TreeGrafter"/>
</dbReference>
<evidence type="ECO:0000313" key="29">
    <source>
        <dbReference type="Proteomes" id="UP000324632"/>
    </source>
</evidence>
<keyword evidence="12" id="KW-0832">Ubl conjugation</keyword>
<evidence type="ECO:0000256" key="20">
    <source>
        <dbReference type="ARBA" id="ARBA00067197"/>
    </source>
</evidence>
<dbReference type="GO" id="GO:0000122">
    <property type="term" value="P:negative regulation of transcription by RNA polymerase II"/>
    <property type="evidence" value="ECO:0007669"/>
    <property type="project" value="UniProtKB-ARBA"/>
</dbReference>
<protein>
    <recommendedName>
        <fullName evidence="20">Zinc finger E-box-binding homeobox 2</fullName>
    </recommendedName>
    <alternativeName>
        <fullName evidence="21">Smad-interacting protein 1</fullName>
    </alternativeName>
    <alternativeName>
        <fullName evidence="22">Zinc finger homeobox protein 1b</fullName>
    </alternativeName>
</protein>
<feature type="domain" description="C2H2-type" evidence="27">
    <location>
        <begin position="1128"/>
        <end position="1155"/>
    </location>
</feature>
<keyword evidence="4" id="KW-0158">Chromosome</keyword>
<evidence type="ECO:0000259" key="27">
    <source>
        <dbReference type="PROSITE" id="PS50157"/>
    </source>
</evidence>
<keyword evidence="11" id="KW-0862">Zinc</keyword>
<dbReference type="InterPro" id="IPR008598">
    <property type="entry name" value="Di19_Zn-bd"/>
</dbReference>
<dbReference type="Pfam" id="PF00096">
    <property type="entry name" value="zf-C2H2"/>
    <property type="match status" value="4"/>
</dbReference>
<evidence type="ECO:0000256" key="8">
    <source>
        <dbReference type="ARBA" id="ARBA00022723"/>
    </source>
</evidence>
<proteinExistence type="inferred from homology"/>
<feature type="domain" description="C2H2-type" evidence="27">
    <location>
        <begin position="1184"/>
        <end position="1212"/>
    </location>
</feature>
<keyword evidence="9" id="KW-0677">Repeat</keyword>
<dbReference type="Proteomes" id="UP000324632">
    <property type="component" value="Chromosome 13"/>
</dbReference>
<keyword evidence="17" id="KW-0804">Transcription</keyword>
<sequence>MKRRALGPVEGNSFSGYRPECLLYRKPTGRRYDTEVIDRHQTSKYRVWEVCGWEMVCVLDFENVVETGSETEDDDRLLVSEEDGLLNGAGSPISLINHESVAPPSPNLDHTLLRKTVDEEDDMKDSGIENVWHDNDLLSTSVDGTVKGVHCVPAFEDFFGKRKLVDSESHVVSIAEYLQRGDTAIIYPEAPEELSRSRLATPEANGHEENGENAARPVDNTGSCCCRLIGRMPECLPLERAEQIVQIPPHTAPGTAPALCRQLADLSAPPSAADLPPGTPDAFAQLLTCPYCDRGYKRLTSLKEHIKYRHEKNEENFACPLCSYTFAYRTQLERHMATHKPGRDQHQMLNQGSGNRKFKCTECGKAFKYKHHLKEHLRIHSGEKPYECPNCKKRFSHSGSYSSHISSKKCIGLIAINGRVRNNMKTGSSPTSASSSPTNTAITQLRHKLENGKPLGLQDHSNHLNIKSEPLDFNDYKLMMASHGYGAGSPFMNGGMRGGSPLGLHNSQSPLQHLGMSMEGQMLGYPFLGNNFSEVQKVLQIVDNTVCRQKMDCKPEEISKLKAYMKELGAHIEEQKQGLTSPGGPQNTLPLINHNGATKSIIDYTLEKVNEAKACLQSLTTDSKRQIGNIKKEKAIHMLDIVTEEKAHENGNLMFTPFSCQYCKETFPGPIPLHQHERYLCKMNEEIKAVLQPAQNATTNKNGLFAEKHGLLHPSIIPEKGVNGLISPYKDHMSVLKAYFAMNMEPNSEELLKISIAVGLPQEFVKEWFEQRKIFQYNNSRTPPLDRSYAETVHAISMHTPTKDSLGIRSPMSLIKGPDRITSPSIPELHNNNCDTPLRLSKTPQFSNHKQLGEKLDHSRSNTPSPLNLSSASSKNSHTSSYTPNSFTSEDLQAEPLDLSLPKLMKESKHILTVKSRLKLNSIPFENNHVATPREHADEPLDLAYLSKKEFGSPNANNNLEKSSSPMFGLNPFAAKPLYTSLPPQSAFPPPTFMPQVQASLPGLRPYPSLDQLSFLPHMAYTYAAGAASFAEMHQRRKYQRKPGFQHHDSVASPRLARPWKREQETDSKWQVLRALVYRRPVAPAFSFLSQTELLDGTADYLSSLDDMADPEACLSRKKIKKTESGMYACDLCDKTFQKSSSLLRHKYEHTGKRPHQCQICKKAFKHKHHLIEHSRLHSGEKPYQCDKCGKRFSHSGSYSQHMNHRYSYCKREAEEREAAEREAREKGHLEPTELLLNRAYLQGIAPPGYPEHQEREPILRDGLNGSIRERLKEVEGTFVKMGRRDEEFEEEEEESGNKSMDTDGDTMRDDEENGEHSMDESSVDGKAESKSDHEDAV</sequence>
<evidence type="ECO:0000256" key="1">
    <source>
        <dbReference type="ARBA" id="ARBA00004123"/>
    </source>
</evidence>
<evidence type="ECO:0000256" key="23">
    <source>
        <dbReference type="PROSITE-ProRule" id="PRU00042"/>
    </source>
</evidence>
<evidence type="ECO:0000256" key="4">
    <source>
        <dbReference type="ARBA" id="ARBA00022454"/>
    </source>
</evidence>
<dbReference type="PANTHER" id="PTHR24391">
    <property type="entry name" value="HISTONE H4 TRANSCRIPTION FACTOR-RELATED"/>
    <property type="match status" value="1"/>
</dbReference>
<reference evidence="28 29" key="1">
    <citation type="journal article" date="2019" name="Mol. Ecol. Resour.">
        <title>Chromosome-level genome assembly of Triplophysa tibetana, a fish adapted to the harsh high-altitude environment of the Tibetan Plateau.</title>
        <authorList>
            <person name="Yang X."/>
            <person name="Liu H."/>
            <person name="Ma Z."/>
            <person name="Zou Y."/>
            <person name="Zou M."/>
            <person name="Mao Y."/>
            <person name="Li X."/>
            <person name="Wang H."/>
            <person name="Chen T."/>
            <person name="Wang W."/>
            <person name="Yang R."/>
        </authorList>
    </citation>
    <scope>NUCLEOTIDE SEQUENCE [LARGE SCALE GENOMIC DNA]</scope>
    <source>
        <strain evidence="28">TTIB1903HZAU</strain>
        <tissue evidence="28">Muscle</tissue>
    </source>
</reference>
<keyword evidence="18 24" id="KW-0539">Nucleus</keyword>
<evidence type="ECO:0000256" key="3">
    <source>
        <dbReference type="ARBA" id="ARBA00009867"/>
    </source>
</evidence>
<dbReference type="Pfam" id="PF05605">
    <property type="entry name" value="zf-Di19"/>
    <property type="match status" value="1"/>
</dbReference>
<dbReference type="InterPro" id="IPR013087">
    <property type="entry name" value="Znf_C2H2_type"/>
</dbReference>
<evidence type="ECO:0000256" key="16">
    <source>
        <dbReference type="ARBA" id="ARBA00023155"/>
    </source>
</evidence>
<dbReference type="FunFam" id="3.30.160.60:FF:000013">
    <property type="entry name" value="Putative zinc finger E-box-binding homeobox 2"/>
    <property type="match status" value="2"/>
</dbReference>
<feature type="compositionally biased region" description="Acidic residues" evidence="25">
    <location>
        <begin position="1303"/>
        <end position="1314"/>
    </location>
</feature>
<evidence type="ECO:0000256" key="18">
    <source>
        <dbReference type="ARBA" id="ARBA00023242"/>
    </source>
</evidence>
<dbReference type="FunFam" id="3.30.160.60:FF:000744">
    <property type="entry name" value="zinc finger E-box-binding homeobox 1"/>
    <property type="match status" value="1"/>
</dbReference>
<dbReference type="GO" id="GO:0000981">
    <property type="term" value="F:DNA-binding transcription factor activity, RNA polymerase II-specific"/>
    <property type="evidence" value="ECO:0007669"/>
    <property type="project" value="TreeGrafter"/>
</dbReference>
<keyword evidence="14" id="KW-0805">Transcription regulation</keyword>
<keyword evidence="15 24" id="KW-0238">DNA-binding</keyword>
<dbReference type="GO" id="GO:0045944">
    <property type="term" value="P:positive regulation of transcription by RNA polymerase II"/>
    <property type="evidence" value="ECO:0007669"/>
    <property type="project" value="UniProtKB-ARBA"/>
</dbReference>
<dbReference type="InterPro" id="IPR009057">
    <property type="entry name" value="Homeodomain-like_sf"/>
</dbReference>
<dbReference type="FunFam" id="3.30.160.60:FF:001674">
    <property type="entry name" value="Putative zinc finger E-box-binding homeobox 2"/>
    <property type="match status" value="1"/>
</dbReference>
<feature type="domain" description="C2H2-type" evidence="27">
    <location>
        <begin position="317"/>
        <end position="344"/>
    </location>
</feature>
<comment type="similarity">
    <text evidence="3">Belongs to the delta-EF1/ZFH-1 C2H2-type zinc-finger family.</text>
</comment>
<dbReference type="GO" id="GO:0005654">
    <property type="term" value="C:nucleoplasm"/>
    <property type="evidence" value="ECO:0007669"/>
    <property type="project" value="UniProtKB-ARBA"/>
</dbReference>
<evidence type="ECO:0000256" key="10">
    <source>
        <dbReference type="ARBA" id="ARBA00022771"/>
    </source>
</evidence>
<gene>
    <name evidence="28" type="ORF">E1301_Tti009324</name>
</gene>
<feature type="domain" description="C2H2-type" evidence="27">
    <location>
        <begin position="287"/>
        <end position="315"/>
    </location>
</feature>
<keyword evidence="29" id="KW-1185">Reference proteome</keyword>
<dbReference type="SUPFAM" id="SSF57667">
    <property type="entry name" value="beta-beta-alpha zinc fingers"/>
    <property type="match status" value="4"/>
</dbReference>
<keyword evidence="16 24" id="KW-0371">Homeobox</keyword>
<evidence type="ECO:0000256" key="17">
    <source>
        <dbReference type="ARBA" id="ARBA00023163"/>
    </source>
</evidence>
<evidence type="ECO:0000256" key="15">
    <source>
        <dbReference type="ARBA" id="ARBA00023125"/>
    </source>
</evidence>
<evidence type="ECO:0000256" key="12">
    <source>
        <dbReference type="ARBA" id="ARBA00022843"/>
    </source>
</evidence>
<evidence type="ECO:0000256" key="25">
    <source>
        <dbReference type="SAM" id="MobiDB-lite"/>
    </source>
</evidence>
<name>A0A5A9NX40_9TELE</name>
<dbReference type="FunFam" id="3.30.160.60:FF:000082">
    <property type="entry name" value="Putative zinc finger E-box-binding homeobox 2"/>
    <property type="match status" value="1"/>
</dbReference>
<dbReference type="GO" id="GO:0030177">
    <property type="term" value="P:positive regulation of Wnt signaling pathway"/>
    <property type="evidence" value="ECO:0007669"/>
    <property type="project" value="UniProtKB-ARBA"/>
</dbReference>
<feature type="domain" description="Homeobox" evidence="26">
    <location>
        <begin position="730"/>
        <end position="779"/>
    </location>
</feature>
<evidence type="ECO:0000256" key="19">
    <source>
        <dbReference type="ARBA" id="ARBA00058733"/>
    </source>
</evidence>
<dbReference type="PROSITE" id="PS00028">
    <property type="entry name" value="ZINC_FINGER_C2H2_1"/>
    <property type="match status" value="5"/>
</dbReference>
<evidence type="ECO:0000256" key="9">
    <source>
        <dbReference type="ARBA" id="ARBA00022737"/>
    </source>
</evidence>
<accession>A0A5A9NX40</accession>
<evidence type="ECO:0000256" key="11">
    <source>
        <dbReference type="ARBA" id="ARBA00022833"/>
    </source>
</evidence>
<dbReference type="PANTHER" id="PTHR24391:SF11">
    <property type="entry name" value="ZINC FINGER E-BOX-BINDING HOMEOBOX 2"/>
    <property type="match status" value="1"/>
</dbReference>
<evidence type="ECO:0000256" key="7">
    <source>
        <dbReference type="ARBA" id="ARBA00022553"/>
    </source>
</evidence>
<dbReference type="GO" id="GO:0008270">
    <property type="term" value="F:zinc ion binding"/>
    <property type="evidence" value="ECO:0007669"/>
    <property type="project" value="UniProtKB-KW"/>
</dbReference>
<feature type="region of interest" description="Disordered" evidence="25">
    <location>
        <begin position="801"/>
        <end position="889"/>
    </location>
</feature>
<keyword evidence="8" id="KW-0479">Metal-binding</keyword>
<evidence type="ECO:0000256" key="13">
    <source>
        <dbReference type="ARBA" id="ARBA00022990"/>
    </source>
</evidence>
<feature type="compositionally biased region" description="Basic and acidic residues" evidence="25">
    <location>
        <begin position="851"/>
        <end position="860"/>
    </location>
</feature>
<dbReference type="GO" id="GO:0048023">
    <property type="term" value="P:positive regulation of melanin biosynthetic process"/>
    <property type="evidence" value="ECO:0007669"/>
    <property type="project" value="UniProtKB-ARBA"/>
</dbReference>
<dbReference type="SUPFAM" id="SSF46689">
    <property type="entry name" value="Homeodomain-like"/>
    <property type="match status" value="1"/>
</dbReference>
<evidence type="ECO:0000313" key="28">
    <source>
        <dbReference type="EMBL" id="KAA0713256.1"/>
    </source>
</evidence>
<evidence type="ECO:0000256" key="5">
    <source>
        <dbReference type="ARBA" id="ARBA00022491"/>
    </source>
</evidence>
<keyword evidence="6" id="KW-1017">Isopeptide bond</keyword>
<keyword evidence="13" id="KW-0007">Acetylation</keyword>
<comment type="caution">
    <text evidence="28">The sequence shown here is derived from an EMBL/GenBank/DDBJ whole genome shotgun (WGS) entry which is preliminary data.</text>
</comment>
<evidence type="ECO:0000256" key="24">
    <source>
        <dbReference type="PROSITE-ProRule" id="PRU00108"/>
    </source>
</evidence>
<feature type="domain" description="C2H2-type" evidence="27">
    <location>
        <begin position="1156"/>
        <end position="1183"/>
    </location>
</feature>
<dbReference type="PROSITE" id="PS50157">
    <property type="entry name" value="ZINC_FINGER_C2H2_2"/>
    <property type="match status" value="6"/>
</dbReference>
<keyword evidence="10 23" id="KW-0863">Zinc-finger</keyword>
<evidence type="ECO:0000256" key="21">
    <source>
        <dbReference type="ARBA" id="ARBA00080819"/>
    </source>
</evidence>
<dbReference type="SMART" id="SM00389">
    <property type="entry name" value="HOX"/>
    <property type="match status" value="1"/>
</dbReference>
<dbReference type="PROSITE" id="PS50071">
    <property type="entry name" value="HOMEOBOX_2"/>
    <property type="match status" value="1"/>
</dbReference>
<feature type="compositionally biased region" description="Basic and acidic residues" evidence="25">
    <location>
        <begin position="1315"/>
        <end position="1338"/>
    </location>
</feature>
<feature type="compositionally biased region" description="Polar residues" evidence="25">
    <location>
        <begin position="822"/>
        <end position="835"/>
    </location>
</feature>
<dbReference type="SMART" id="SM00355">
    <property type="entry name" value="ZnF_C2H2"/>
    <property type="match status" value="8"/>
</dbReference>
<dbReference type="Gene3D" id="3.30.160.60">
    <property type="entry name" value="Classic Zinc Finger"/>
    <property type="match status" value="6"/>
</dbReference>
<organism evidence="28 29">
    <name type="scientific">Triplophysa tibetana</name>
    <dbReference type="NCBI Taxonomy" id="1572043"/>
    <lineage>
        <taxon>Eukaryota</taxon>
        <taxon>Metazoa</taxon>
        <taxon>Chordata</taxon>
        <taxon>Craniata</taxon>
        <taxon>Vertebrata</taxon>
        <taxon>Euteleostomi</taxon>
        <taxon>Actinopterygii</taxon>
        <taxon>Neopterygii</taxon>
        <taxon>Teleostei</taxon>
        <taxon>Ostariophysi</taxon>
        <taxon>Cypriniformes</taxon>
        <taxon>Nemacheilidae</taxon>
        <taxon>Triplophysa</taxon>
    </lineage>
</organism>
<keyword evidence="7" id="KW-0597">Phosphoprotein</keyword>
<dbReference type="EMBL" id="SOYY01000013">
    <property type="protein sequence ID" value="KAA0713256.1"/>
    <property type="molecule type" value="Genomic_DNA"/>
</dbReference>
<feature type="domain" description="C2H2-type" evidence="27">
    <location>
        <begin position="358"/>
        <end position="385"/>
    </location>
</feature>
<dbReference type="FunFam" id="3.30.160.60:FF:000145">
    <property type="entry name" value="Zinc finger protein 574"/>
    <property type="match status" value="1"/>
</dbReference>
<evidence type="ECO:0000256" key="14">
    <source>
        <dbReference type="ARBA" id="ARBA00023015"/>
    </source>
</evidence>
<dbReference type="GO" id="GO:0005694">
    <property type="term" value="C:chromosome"/>
    <property type="evidence" value="ECO:0007669"/>
    <property type="project" value="UniProtKB-SubCell"/>
</dbReference>
<dbReference type="Gene3D" id="1.10.10.60">
    <property type="entry name" value="Homeodomain-like"/>
    <property type="match status" value="1"/>
</dbReference>
<evidence type="ECO:0000256" key="22">
    <source>
        <dbReference type="ARBA" id="ARBA00082894"/>
    </source>
</evidence>
<dbReference type="FunFam" id="1.10.10.60:FF:000105">
    <property type="entry name" value="Zinc finger E-box binding homeobox 2"/>
    <property type="match status" value="1"/>
</dbReference>
<evidence type="ECO:0000259" key="26">
    <source>
        <dbReference type="PROSITE" id="PS50071"/>
    </source>
</evidence>
<comment type="function">
    <text evidence="19">Transcriptional inhibitor that binds to DNA sequence 5'-CACCT-3' in different promoters. Represses transcription of E-cadherin. Represses expression of MEOX2.</text>
</comment>
<keyword evidence="5" id="KW-0678">Repressor</keyword>
<dbReference type="InterPro" id="IPR001356">
    <property type="entry name" value="HD"/>
</dbReference>